<dbReference type="InterPro" id="IPR024747">
    <property type="entry name" value="Pyridox_Oxase-rel"/>
</dbReference>
<proteinExistence type="predicted"/>
<dbReference type="PANTHER" id="PTHR34071">
    <property type="entry name" value="5-NITROIMIDAZOLE ANTIBIOTICS RESISTANCE PROTEIN, NIMA-FAMILY-RELATED PROTEIN-RELATED"/>
    <property type="match status" value="1"/>
</dbReference>
<dbReference type="EMBL" id="CP006643">
    <property type="protein sequence ID" value="AGX04230.1"/>
    <property type="molecule type" value="Genomic_DNA"/>
</dbReference>
<evidence type="ECO:0000313" key="1">
    <source>
        <dbReference type="EMBL" id="AGX04230.1"/>
    </source>
</evidence>
<evidence type="ECO:0000313" key="2">
    <source>
        <dbReference type="Proteomes" id="UP000017805"/>
    </source>
</evidence>
<gene>
    <name evidence="1" type="ORF">N288_11610</name>
</gene>
<name>U5L9Z8_9BACI</name>
<dbReference type="Proteomes" id="UP000017805">
    <property type="component" value="Chromosome"/>
</dbReference>
<keyword evidence="2" id="KW-1185">Reference proteome</keyword>
<sequence length="182" mass="20346">MFPMRQSMLEVKGPEKISTFLKGARTGYLGLNDSSYPYVVPLNFIWQDDCIYFHGASEGRKMELLLNNPHVCFTVSEDFGTLTDPVPAKTDTAYMSVMIFGKAFVLSDIDEATMVMQNMLDKYVPGYFQAPLPKAHVDKYRSSLGSRTAVIKICPDAITAKGNFAEEERKYYPGKTAAADLK</sequence>
<organism evidence="1 2">
    <name type="scientific">Bacillus infantis NRRL B-14911</name>
    <dbReference type="NCBI Taxonomy" id="1367477"/>
    <lineage>
        <taxon>Bacteria</taxon>
        <taxon>Bacillati</taxon>
        <taxon>Bacillota</taxon>
        <taxon>Bacilli</taxon>
        <taxon>Bacillales</taxon>
        <taxon>Bacillaceae</taxon>
        <taxon>Bacillus</taxon>
    </lineage>
</organism>
<dbReference type="RefSeq" id="WP_022543821.1">
    <property type="nucleotide sequence ID" value="NC_022524.1"/>
</dbReference>
<dbReference type="InterPro" id="IPR012349">
    <property type="entry name" value="Split_barrel_FMN-bd"/>
</dbReference>
<dbReference type="HOGENOM" id="CLU_067890_2_2_9"/>
<dbReference type="AlphaFoldDB" id="U5L9Z8"/>
<dbReference type="Pfam" id="PF12900">
    <property type="entry name" value="Pyridox_ox_2"/>
    <property type="match status" value="1"/>
</dbReference>
<dbReference type="PANTHER" id="PTHR34071:SF2">
    <property type="entry name" value="FLAVIN-NUCLEOTIDE-BINDING PROTEIN"/>
    <property type="match status" value="1"/>
</dbReference>
<dbReference type="Gene3D" id="2.30.110.10">
    <property type="entry name" value="Electron Transport, Fmn-binding Protein, Chain A"/>
    <property type="match status" value="1"/>
</dbReference>
<dbReference type="PATRIC" id="fig|1367477.3.peg.2259"/>
<dbReference type="SUPFAM" id="SSF50475">
    <property type="entry name" value="FMN-binding split barrel"/>
    <property type="match status" value="1"/>
</dbReference>
<reference evidence="1 2" key="1">
    <citation type="submission" date="2013-07" db="EMBL/GenBank/DDBJ databases">
        <title>Complete genome sequence of Bacillus infantis NRRL B-14911 that has potential to induce cardiac disease by antigenic mimicry.</title>
        <authorList>
            <person name="Massilamany C."/>
            <person name="Smith T.P.L."/>
            <person name="Loy J.D."/>
            <person name="Barletta R."/>
            <person name="Reddy J."/>
        </authorList>
    </citation>
    <scope>NUCLEOTIDE SEQUENCE [LARGE SCALE GENOMIC DNA]</scope>
    <source>
        <strain evidence="1 2">NRRL B-14911</strain>
    </source>
</reference>
<accession>U5L9Z8</accession>
<dbReference type="KEGG" id="bif:N288_11610"/>
<protein>
    <submittedName>
        <fullName evidence="1">Pyridoxamine 5-phosphate oxidase</fullName>
    </submittedName>
</protein>